<reference evidence="1" key="2">
    <citation type="submission" date="2020-09" db="EMBL/GenBank/DDBJ databases">
        <authorList>
            <person name="Sun Q."/>
            <person name="Ohkuma M."/>
        </authorList>
    </citation>
    <scope>NUCLEOTIDE SEQUENCE</scope>
    <source>
        <strain evidence="1">JCM 4335</strain>
    </source>
</reference>
<evidence type="ECO:0008006" key="3">
    <source>
        <dbReference type="Google" id="ProtNLM"/>
    </source>
</evidence>
<accession>A0A918AZM9</accession>
<proteinExistence type="predicted"/>
<dbReference type="RefSeq" id="WP_229840363.1">
    <property type="nucleotide sequence ID" value="NZ_BMSV01000005.1"/>
</dbReference>
<protein>
    <recommendedName>
        <fullName evidence="3">Regulator component</fullName>
    </recommendedName>
</protein>
<comment type="caution">
    <text evidence="1">The sequence shown here is derived from an EMBL/GenBank/DDBJ whole genome shotgun (WGS) entry which is preliminary data.</text>
</comment>
<keyword evidence="2" id="KW-1185">Reference proteome</keyword>
<name>A0A918AZM9_9ACTN</name>
<evidence type="ECO:0000313" key="2">
    <source>
        <dbReference type="Proteomes" id="UP000654123"/>
    </source>
</evidence>
<organism evidence="1 2">
    <name type="scientific">Streptomyces roseolilacinus</name>
    <dbReference type="NCBI Taxonomy" id="66904"/>
    <lineage>
        <taxon>Bacteria</taxon>
        <taxon>Bacillati</taxon>
        <taxon>Actinomycetota</taxon>
        <taxon>Actinomycetes</taxon>
        <taxon>Kitasatosporales</taxon>
        <taxon>Streptomycetaceae</taxon>
        <taxon>Streptomyces</taxon>
    </lineage>
</organism>
<dbReference type="AlphaFoldDB" id="A0A918AZM9"/>
<evidence type="ECO:0000313" key="1">
    <source>
        <dbReference type="EMBL" id="GGQ07019.1"/>
    </source>
</evidence>
<dbReference type="Proteomes" id="UP000654123">
    <property type="component" value="Unassembled WGS sequence"/>
</dbReference>
<gene>
    <name evidence="1" type="ORF">GCM10010249_26570</name>
</gene>
<sequence>MLHGDMALRRRCRAVLRGFHIPQPFSVEALCRRLGEERRRPIHLHALPLQAARAGTCGLWLSTATDDHIFYEQRTTRVHQDHIVLHEIGHMLFDHHALDEDDSWIAALLTDLDPRAVRRMLARSDYSTRQEREAEMMASLIRTDLPSSAAAAPASGQATGVLARLRDGLGFGGCDED</sequence>
<reference evidence="1" key="1">
    <citation type="journal article" date="2014" name="Int. J. Syst. Evol. Microbiol.">
        <title>Complete genome sequence of Corynebacterium casei LMG S-19264T (=DSM 44701T), isolated from a smear-ripened cheese.</title>
        <authorList>
            <consortium name="US DOE Joint Genome Institute (JGI-PGF)"/>
            <person name="Walter F."/>
            <person name="Albersmeier A."/>
            <person name="Kalinowski J."/>
            <person name="Ruckert C."/>
        </authorList>
    </citation>
    <scope>NUCLEOTIDE SEQUENCE</scope>
    <source>
        <strain evidence="1">JCM 4335</strain>
    </source>
</reference>
<dbReference type="EMBL" id="BMSV01000005">
    <property type="protein sequence ID" value="GGQ07019.1"/>
    <property type="molecule type" value="Genomic_DNA"/>
</dbReference>
<dbReference type="Gene3D" id="1.10.10.2910">
    <property type="match status" value="1"/>
</dbReference>